<evidence type="ECO:0000259" key="4">
    <source>
        <dbReference type="Pfam" id="PF21783"/>
    </source>
</evidence>
<feature type="domain" description="YNCE-like beta-propeller" evidence="4">
    <location>
        <begin position="52"/>
        <end position="268"/>
    </location>
</feature>
<comment type="caution">
    <text evidence="5">The sequence shown here is derived from an EMBL/GenBank/DDBJ whole genome shotgun (WGS) entry which is preliminary data.</text>
</comment>
<dbReference type="SUPFAM" id="SSF51004">
    <property type="entry name" value="C-terminal (heme d1) domain of cytochrome cd1-nitrite reductase"/>
    <property type="match status" value="1"/>
</dbReference>
<dbReference type="AlphaFoldDB" id="A0A928UTV2"/>
<proteinExistence type="predicted"/>
<dbReference type="Pfam" id="PF21783">
    <property type="entry name" value="YNCE"/>
    <property type="match status" value="1"/>
</dbReference>
<dbReference type="InterPro" id="IPR011964">
    <property type="entry name" value="YVTN_b-propeller_repeat"/>
</dbReference>
<sequence length="350" mass="36816">MIKHAHTNRRNAGILAASIAFAVAGLNNQAHAQQVEKSSRAGSGIYEAVVNSNDGHIYVTGAGTRSTPGGAIYKINPETLAIVDSIVLKDNPPFGIGINNKTNIAYTTNTRTNSVSAVDLKNGKLLATFSNGSEKSHVREVLVDEAKNLIYVSNVGDPSDIWVIDGKTNTVLHTIENTGKTTTGLAFNDKKDKLFVTNMGTNEVAVIDLASKKVEKSFSSGGESPVNIVAEGERLFVTNQKSGTVTVLNSKTGEVLKSIPTGEGAIGIAYDKKTNKIYSANRSTGTTTVIDGKTYAVLADLATGSHPNHVKVDPKTGVAYVINKTKGGRPVEGQPAPGPDTNGDTISKIK</sequence>
<feature type="region of interest" description="Disordered" evidence="2">
    <location>
        <begin position="326"/>
        <end position="350"/>
    </location>
</feature>
<keyword evidence="1 3" id="KW-0732">Signal</keyword>
<name>A0A928UTV2_9SPHI</name>
<dbReference type="NCBIfam" id="TIGR02276">
    <property type="entry name" value="beta_rpt_yvtn"/>
    <property type="match status" value="1"/>
</dbReference>
<dbReference type="Gene3D" id="2.130.10.10">
    <property type="entry name" value="YVTN repeat-like/Quinoprotein amine dehydrogenase"/>
    <property type="match status" value="1"/>
</dbReference>
<reference evidence="5" key="1">
    <citation type="submission" date="2018-02" db="EMBL/GenBank/DDBJ databases">
        <authorList>
            <person name="Vasarhelyi B.M."/>
            <person name="Deshmukh S."/>
            <person name="Balint B."/>
            <person name="Kukolya J."/>
        </authorList>
    </citation>
    <scope>NUCLEOTIDE SEQUENCE</scope>
    <source>
        <strain evidence="5">KB22</strain>
    </source>
</reference>
<accession>A0A928UTV2</accession>
<dbReference type="Proteomes" id="UP000616201">
    <property type="component" value="Unassembled WGS sequence"/>
</dbReference>
<dbReference type="PANTHER" id="PTHR47197:SF3">
    <property type="entry name" value="DIHYDRO-HEME D1 DEHYDROGENASE"/>
    <property type="match status" value="1"/>
</dbReference>
<dbReference type="InterPro" id="IPR048433">
    <property type="entry name" value="YNCE-like_beta-prop"/>
</dbReference>
<evidence type="ECO:0000256" key="3">
    <source>
        <dbReference type="SAM" id="SignalP"/>
    </source>
</evidence>
<feature type="chain" id="PRO_5037710762" description="YNCE-like beta-propeller domain-containing protein" evidence="3">
    <location>
        <begin position="33"/>
        <end position="350"/>
    </location>
</feature>
<evidence type="ECO:0000313" key="5">
    <source>
        <dbReference type="EMBL" id="MBE8712778.1"/>
    </source>
</evidence>
<dbReference type="InterPro" id="IPR051200">
    <property type="entry name" value="Host-pathogen_enzymatic-act"/>
</dbReference>
<evidence type="ECO:0000256" key="1">
    <source>
        <dbReference type="ARBA" id="ARBA00022729"/>
    </source>
</evidence>
<dbReference type="InterPro" id="IPR015943">
    <property type="entry name" value="WD40/YVTN_repeat-like_dom_sf"/>
</dbReference>
<dbReference type="EMBL" id="PRDK01000003">
    <property type="protein sequence ID" value="MBE8712778.1"/>
    <property type="molecule type" value="Genomic_DNA"/>
</dbReference>
<evidence type="ECO:0000313" key="6">
    <source>
        <dbReference type="Proteomes" id="UP000616201"/>
    </source>
</evidence>
<protein>
    <recommendedName>
        <fullName evidence="4">YNCE-like beta-propeller domain-containing protein</fullName>
    </recommendedName>
</protein>
<organism evidence="5 6">
    <name type="scientific">Sphingobacterium hungaricum</name>
    <dbReference type="NCBI Taxonomy" id="2082723"/>
    <lineage>
        <taxon>Bacteria</taxon>
        <taxon>Pseudomonadati</taxon>
        <taxon>Bacteroidota</taxon>
        <taxon>Sphingobacteriia</taxon>
        <taxon>Sphingobacteriales</taxon>
        <taxon>Sphingobacteriaceae</taxon>
        <taxon>Sphingobacterium</taxon>
    </lineage>
</organism>
<dbReference type="PANTHER" id="PTHR47197">
    <property type="entry name" value="PROTEIN NIRF"/>
    <property type="match status" value="1"/>
</dbReference>
<evidence type="ECO:0000256" key="2">
    <source>
        <dbReference type="SAM" id="MobiDB-lite"/>
    </source>
</evidence>
<keyword evidence="6" id="KW-1185">Reference proteome</keyword>
<gene>
    <name evidence="5" type="ORF">C4F49_03690</name>
</gene>
<dbReference type="InterPro" id="IPR011048">
    <property type="entry name" value="Haem_d1_sf"/>
</dbReference>
<feature type="signal peptide" evidence="3">
    <location>
        <begin position="1"/>
        <end position="32"/>
    </location>
</feature>